<dbReference type="EMBL" id="JAUTXT010000020">
    <property type="protein sequence ID" value="KAK3674300.1"/>
    <property type="molecule type" value="Genomic_DNA"/>
</dbReference>
<feature type="compositionally biased region" description="Polar residues" evidence="1">
    <location>
        <begin position="1"/>
        <end position="18"/>
    </location>
</feature>
<keyword evidence="4" id="KW-1185">Reference proteome</keyword>
<evidence type="ECO:0000256" key="1">
    <source>
        <dbReference type="SAM" id="MobiDB-lite"/>
    </source>
</evidence>
<proteinExistence type="predicted"/>
<accession>A0AAE0WM83</accession>
<comment type="caution">
    <text evidence="3">The sequence shown here is derived from an EMBL/GenBank/DDBJ whole genome shotgun (WGS) entry which is preliminary data.</text>
</comment>
<feature type="transmembrane region" description="Helical" evidence="2">
    <location>
        <begin position="387"/>
        <end position="410"/>
    </location>
</feature>
<feature type="region of interest" description="Disordered" evidence="1">
    <location>
        <begin position="639"/>
        <end position="689"/>
    </location>
</feature>
<gene>
    <name evidence="3" type="ORF">LTR78_005769</name>
</gene>
<dbReference type="Proteomes" id="UP001274830">
    <property type="component" value="Unassembled WGS sequence"/>
</dbReference>
<evidence type="ECO:0000313" key="4">
    <source>
        <dbReference type="Proteomes" id="UP001274830"/>
    </source>
</evidence>
<feature type="region of interest" description="Disordered" evidence="1">
    <location>
        <begin position="1"/>
        <end position="34"/>
    </location>
</feature>
<feature type="transmembrane region" description="Helical" evidence="2">
    <location>
        <begin position="430"/>
        <end position="460"/>
    </location>
</feature>
<dbReference type="InterPro" id="IPR021840">
    <property type="entry name" value="DUF3433"/>
</dbReference>
<dbReference type="PANTHER" id="PTHR37544">
    <property type="entry name" value="SPRAY-RELATED"/>
    <property type="match status" value="1"/>
</dbReference>
<organism evidence="3 4">
    <name type="scientific">Recurvomyces mirabilis</name>
    <dbReference type="NCBI Taxonomy" id="574656"/>
    <lineage>
        <taxon>Eukaryota</taxon>
        <taxon>Fungi</taxon>
        <taxon>Dikarya</taxon>
        <taxon>Ascomycota</taxon>
        <taxon>Pezizomycotina</taxon>
        <taxon>Dothideomycetes</taxon>
        <taxon>Dothideomycetidae</taxon>
        <taxon>Mycosphaerellales</taxon>
        <taxon>Teratosphaeriaceae</taxon>
        <taxon>Recurvomyces</taxon>
    </lineage>
</organism>
<name>A0AAE0WM83_9PEZI</name>
<feature type="transmembrane region" description="Helical" evidence="2">
    <location>
        <begin position="537"/>
        <end position="559"/>
    </location>
</feature>
<feature type="transmembrane region" description="Helical" evidence="2">
    <location>
        <begin position="743"/>
        <end position="768"/>
    </location>
</feature>
<feature type="compositionally biased region" description="Basic and acidic residues" evidence="1">
    <location>
        <begin position="666"/>
        <end position="686"/>
    </location>
</feature>
<dbReference type="PANTHER" id="PTHR37544:SF1">
    <property type="entry name" value="PHOSPHORIBOSYLAMINOIMIDAZOLE-SUCCINOCARBOXAMIDE SYNTHASE"/>
    <property type="match status" value="1"/>
</dbReference>
<feature type="transmembrane region" description="Helical" evidence="2">
    <location>
        <begin position="481"/>
        <end position="506"/>
    </location>
</feature>
<feature type="transmembrane region" description="Helical" evidence="2">
    <location>
        <begin position="858"/>
        <end position="878"/>
    </location>
</feature>
<feature type="region of interest" description="Disordered" evidence="1">
    <location>
        <begin position="270"/>
        <end position="301"/>
    </location>
</feature>
<feature type="region of interest" description="Disordered" evidence="1">
    <location>
        <begin position="59"/>
        <end position="220"/>
    </location>
</feature>
<protein>
    <recommendedName>
        <fullName evidence="5">Phosphoribosylaminoimidazole-succinocarboxamide synthase</fullName>
    </recommendedName>
</protein>
<feature type="transmembrane region" description="Helical" evidence="2">
    <location>
        <begin position="819"/>
        <end position="846"/>
    </location>
</feature>
<sequence length="1010" mass="109966">MSSSAGGLSPAQYHQSQQAGPSLPGAAAPGLALRHTNVSNPSFIEHKPSLQSVTASEDYYSLSGGSGESTYSAEVAASRGSANTIHRFRTPPSRYRTPLQSRDYLPVASGEGAGAVGDAAEEPELRKTPMRGQGRRRQSSEESRGTGVGLATTAVAAAPVLRDGGIRRKPVPSTVMEQTGREDDWPRSEEEIDPVHARSSVARDLDRERSPPTPGVDDTPFIRFALDQLTRDEEVRGSRNYRGLGSGVDGNYPYLLPEAQATPAVPMAVASSDRKDPRGPLMEQERRRTPPFTQTRNHEPHSLDAGAAALPLVAGLAAKDMQPSQNPPPRNPARISDIPIGAAQPYGTLQPCREPSDDRFLPLASDHNQGTHQRLNFLPGILRPLRLIFYLLAILAYLICLLFSAIYSLIHTGLADYGSFGDGRYFVFEYLPTLLGILLFFWTVQVEVAVYRIAPFIGMASQSPRSRRAGAKLPLVPKGFMLPYFGHFGAGLGAVGFFVVVAWLQIWSIPLLASSFNVYYQGSPAAGQWRWIATQGAIWVAIAIYLLLFIAALTLLAWLKLGRRTTGLRWDPKSLGDMIVLLERSNALDHHNDAHHDAEPPQLGYWRTNARPNEVMHTYGFADKAARRYSIDNGRILEKSPLPQHISNPRMSAEPQDLESGAGANDQRHSREKMLPRRSEDGEASSHHGNGTALPWFLRPSLAALWIIIAIVLLLAFLIVSYLPSTRVGSGFAPDVPAPVNTMGFSATNFLYSFLPALLGMLCLLFWLDIDYSYRRLQSFAVLATDEGEVAERSLLLAYPSELPGIVTATAAVNGHWRIAIISFVSLIAATLPILAGGVFWAQFYIPAQRTRISAQMPGFYALTFFCVVYALAFFLVFPSRSLRRACSTLGREGIKAMSFRDVLALVRGSRILDDVAFHSASSKTDLVTRLLSAAPGTVAGPARISQHQEGMASKVSVADSVRGFGRARQQAGVQDGGRAGGAGGGVPRYVLGRHFGRDGREFVGVDRVR</sequence>
<reference evidence="3" key="1">
    <citation type="submission" date="2023-07" db="EMBL/GenBank/DDBJ databases">
        <title>Black Yeasts Isolated from many extreme environments.</title>
        <authorList>
            <person name="Coleine C."/>
            <person name="Stajich J.E."/>
            <person name="Selbmann L."/>
        </authorList>
    </citation>
    <scope>NUCLEOTIDE SEQUENCE</scope>
    <source>
        <strain evidence="3">CCFEE 5485</strain>
    </source>
</reference>
<evidence type="ECO:0000313" key="3">
    <source>
        <dbReference type="EMBL" id="KAK3674300.1"/>
    </source>
</evidence>
<feature type="compositionally biased region" description="Low complexity" evidence="1">
    <location>
        <begin position="19"/>
        <end position="33"/>
    </location>
</feature>
<feature type="transmembrane region" description="Helical" evidence="2">
    <location>
        <begin position="702"/>
        <end position="723"/>
    </location>
</feature>
<feature type="compositionally biased region" description="Basic and acidic residues" evidence="1">
    <location>
        <begin position="179"/>
        <end position="210"/>
    </location>
</feature>
<keyword evidence="2" id="KW-0472">Membrane</keyword>
<feature type="compositionally biased region" description="Low complexity" evidence="1">
    <location>
        <begin position="149"/>
        <end position="161"/>
    </location>
</feature>
<dbReference type="Pfam" id="PF11915">
    <property type="entry name" value="DUF3433"/>
    <property type="match status" value="2"/>
</dbReference>
<evidence type="ECO:0000256" key="2">
    <source>
        <dbReference type="SAM" id="Phobius"/>
    </source>
</evidence>
<keyword evidence="2" id="KW-1133">Transmembrane helix</keyword>
<dbReference type="AlphaFoldDB" id="A0AAE0WM83"/>
<evidence type="ECO:0008006" key="5">
    <source>
        <dbReference type="Google" id="ProtNLM"/>
    </source>
</evidence>
<feature type="compositionally biased region" description="Basic and acidic residues" evidence="1">
    <location>
        <begin position="272"/>
        <end position="288"/>
    </location>
</feature>
<keyword evidence="2" id="KW-0812">Transmembrane</keyword>